<dbReference type="InterPro" id="IPR053139">
    <property type="entry name" value="Surface_bspA-like"/>
</dbReference>
<protein>
    <submittedName>
        <fullName evidence="4">Leucine rich repeat-containing protein</fullName>
    </submittedName>
</protein>
<feature type="transmembrane region" description="Helical" evidence="2">
    <location>
        <begin position="698"/>
        <end position="718"/>
    </location>
</feature>
<keyword evidence="2" id="KW-1133">Transmembrane helix</keyword>
<dbReference type="Proteomes" id="UP000183190">
    <property type="component" value="Unassembled WGS sequence"/>
</dbReference>
<keyword evidence="2" id="KW-0812">Transmembrane</keyword>
<dbReference type="InterPro" id="IPR026906">
    <property type="entry name" value="LRR_5"/>
</dbReference>
<feature type="compositionally biased region" description="Acidic residues" evidence="1">
    <location>
        <begin position="749"/>
        <end position="774"/>
    </location>
</feature>
<dbReference type="SUPFAM" id="SSF52058">
    <property type="entry name" value="L domain-like"/>
    <property type="match status" value="1"/>
</dbReference>
<evidence type="ECO:0000313" key="5">
    <source>
        <dbReference type="Proteomes" id="UP000183190"/>
    </source>
</evidence>
<sequence length="774" mass="84051">MFNCKKTAAFIAGLILCASSAASPLVSFAAIDGASVEADDGTEITTAAAEEDYKTSGDFKYSLTSEGNICIEDCTSTAESLVIPDTLEGKKVTELGKNALGKDHENNPYTSVTIPASIEYISADNPFMYCTKLKEIKVDSGNTEYTSEDGVLYTKDKKTLICYPWCKEGDSFTIPEEVTTLGFASFYSAKLTTLNFPTTLEMIGAFAFGDMIYLKSVDLSKTAIKAIPNYAFSNCSTMENIIFPDTLEAIGGGAFSSCSLIKDITLPESLLSIGQYAFVDTGLDTIVIPDSVQEIGYSAFGYRSSEYGGIIPMNDFTLVGKIGGAAYKYSTDSDSDYDYKNNFTFLTREEYTQEKELLSLETVNSGDYTYAIKNNTTLLISCRAADKTITVPSEIDGNTITVVYPGCFTPCQAEEIILPDTVTEIRESAFLQCPELKTLVIPESVKKIGQAAFAECAKLETIEFKGAETIAEAVFSGCGALKKVTAAGCLKNWDDDEPFVYCPLLEEINIGEGDGNYSSNDGILYSKDKSSLLCYPANKSGDSFTVPDSVKEIGISAFLNNKNIKSVKMSKVEKILAYAFEGCTNLSSVEVSENLNTIDSDAFYNCTSLKSLRLYENLKTIGTCAFGYCKDHSSDAETDTDTDTDSEEDSETGKDLLVAGFKLYAPEGSKAYEYAKDNGIEVIANTTEILGKNIDTRFLYAIIGIIGAAILTVLGILIGKGVKKKKAAADKAKRKEKAAELRSKKQEEEAADEDADEDDEEYEDDDEEEVSDED</sequence>
<evidence type="ECO:0000256" key="1">
    <source>
        <dbReference type="SAM" id="MobiDB-lite"/>
    </source>
</evidence>
<proteinExistence type="predicted"/>
<feature type="compositionally biased region" description="Acidic residues" evidence="1">
    <location>
        <begin position="636"/>
        <end position="650"/>
    </location>
</feature>
<dbReference type="InterPro" id="IPR032675">
    <property type="entry name" value="LRR_dom_sf"/>
</dbReference>
<feature type="region of interest" description="Disordered" evidence="1">
    <location>
        <begin position="633"/>
        <end position="652"/>
    </location>
</feature>
<evidence type="ECO:0000256" key="2">
    <source>
        <dbReference type="SAM" id="Phobius"/>
    </source>
</evidence>
<feature type="region of interest" description="Disordered" evidence="1">
    <location>
        <begin position="725"/>
        <end position="774"/>
    </location>
</feature>
<dbReference type="AlphaFoldDB" id="A0A1H6L1M3"/>
<keyword evidence="2" id="KW-0472">Membrane</keyword>
<name>A0A1H6L1M3_RUMFL</name>
<dbReference type="RefSeq" id="WP_074718222.1">
    <property type="nucleotide sequence ID" value="NZ_FNWV01000011.1"/>
</dbReference>
<feature type="chain" id="PRO_5010252927" evidence="3">
    <location>
        <begin position="30"/>
        <end position="774"/>
    </location>
</feature>
<dbReference type="PANTHER" id="PTHR45661">
    <property type="entry name" value="SURFACE ANTIGEN"/>
    <property type="match status" value="1"/>
</dbReference>
<feature type="signal peptide" evidence="3">
    <location>
        <begin position="1"/>
        <end position="29"/>
    </location>
</feature>
<dbReference type="Pfam" id="PF13306">
    <property type="entry name" value="LRR_5"/>
    <property type="match status" value="4"/>
</dbReference>
<dbReference type="PANTHER" id="PTHR45661:SF3">
    <property type="entry name" value="IG-LIKE DOMAIN-CONTAINING PROTEIN"/>
    <property type="match status" value="1"/>
</dbReference>
<evidence type="ECO:0000256" key="3">
    <source>
        <dbReference type="SAM" id="SignalP"/>
    </source>
</evidence>
<dbReference type="Gene3D" id="3.80.10.10">
    <property type="entry name" value="Ribonuclease Inhibitor"/>
    <property type="match status" value="2"/>
</dbReference>
<dbReference type="OrthoDB" id="1814946at2"/>
<keyword evidence="3" id="KW-0732">Signal</keyword>
<gene>
    <name evidence="4" type="ORF">SAMN02910265_02667</name>
</gene>
<feature type="compositionally biased region" description="Basic and acidic residues" evidence="1">
    <location>
        <begin position="727"/>
        <end position="748"/>
    </location>
</feature>
<organism evidence="4 5">
    <name type="scientific">Ruminococcus flavefaciens</name>
    <dbReference type="NCBI Taxonomy" id="1265"/>
    <lineage>
        <taxon>Bacteria</taxon>
        <taxon>Bacillati</taxon>
        <taxon>Bacillota</taxon>
        <taxon>Clostridia</taxon>
        <taxon>Eubacteriales</taxon>
        <taxon>Oscillospiraceae</taxon>
        <taxon>Ruminococcus</taxon>
    </lineage>
</organism>
<evidence type="ECO:0000313" key="4">
    <source>
        <dbReference type="EMBL" id="SEH78033.1"/>
    </source>
</evidence>
<dbReference type="EMBL" id="FNWV01000011">
    <property type="protein sequence ID" value="SEH78033.1"/>
    <property type="molecule type" value="Genomic_DNA"/>
</dbReference>
<reference evidence="4 5" key="1">
    <citation type="submission" date="2016-10" db="EMBL/GenBank/DDBJ databases">
        <authorList>
            <person name="de Groot N.N."/>
        </authorList>
    </citation>
    <scope>NUCLEOTIDE SEQUENCE [LARGE SCALE GENOMIC DNA]</scope>
    <source>
        <strain evidence="4 5">YAD2003</strain>
    </source>
</reference>
<accession>A0A1H6L1M3</accession>